<dbReference type="Pfam" id="PF07667">
    <property type="entry name" value="DUF1600"/>
    <property type="match status" value="1"/>
</dbReference>
<feature type="transmembrane region" description="Helical" evidence="1">
    <location>
        <begin position="235"/>
        <end position="262"/>
    </location>
</feature>
<keyword evidence="1" id="KW-0812">Transmembrane</keyword>
<gene>
    <name evidence="2" type="ORF">OF365_00905</name>
</gene>
<feature type="transmembrane region" description="Helical" evidence="1">
    <location>
        <begin position="21"/>
        <end position="44"/>
    </location>
</feature>
<feature type="transmembrane region" description="Helical" evidence="1">
    <location>
        <begin position="274"/>
        <end position="292"/>
    </location>
</feature>
<feature type="transmembrane region" description="Helical" evidence="1">
    <location>
        <begin position="313"/>
        <end position="336"/>
    </location>
</feature>
<organism evidence="2 3">
    <name type="scientific">Ureaplasma zalophigenitalium</name>
    <dbReference type="NCBI Taxonomy" id="907723"/>
    <lineage>
        <taxon>Bacteria</taxon>
        <taxon>Bacillati</taxon>
        <taxon>Mycoplasmatota</taxon>
        <taxon>Mycoplasmoidales</taxon>
        <taxon>Mycoplasmoidaceae</taxon>
        <taxon>Ureaplasma</taxon>
    </lineage>
</organism>
<feature type="transmembrane region" description="Helical" evidence="1">
    <location>
        <begin position="64"/>
        <end position="88"/>
    </location>
</feature>
<accession>A0ABT3BNV8</accession>
<keyword evidence="1" id="KW-0472">Membrane</keyword>
<evidence type="ECO:0000256" key="1">
    <source>
        <dbReference type="SAM" id="Phobius"/>
    </source>
</evidence>
<comment type="caution">
    <text evidence="2">The sequence shown here is derived from an EMBL/GenBank/DDBJ whole genome shotgun (WGS) entry which is preliminary data.</text>
</comment>
<feature type="transmembrane region" description="Helical" evidence="1">
    <location>
        <begin position="153"/>
        <end position="171"/>
    </location>
</feature>
<dbReference type="RefSeq" id="WP_263817731.1">
    <property type="nucleotide sequence ID" value="NZ_JAOXHJ010000001.1"/>
</dbReference>
<feature type="transmembrane region" description="Helical" evidence="1">
    <location>
        <begin position="100"/>
        <end position="119"/>
    </location>
</feature>
<evidence type="ECO:0000313" key="3">
    <source>
        <dbReference type="Proteomes" id="UP001207252"/>
    </source>
</evidence>
<dbReference type="InterPro" id="IPR011631">
    <property type="entry name" value="DUF1600"/>
</dbReference>
<dbReference type="Proteomes" id="UP001207252">
    <property type="component" value="Unassembled WGS sequence"/>
</dbReference>
<protein>
    <submittedName>
        <fullName evidence="2">DUF1600 domain-containing protein</fullName>
    </submittedName>
</protein>
<proteinExistence type="predicted"/>
<sequence length="391" mass="46073">MFIYHNVQQKSCNDVAINVKMFNLTWLNNLFLILGISFLSIYLSSGYERNNIVYDISFIHYKPIQSIGAVGLYCFLWYACLNVISLIFLCGQTYSNKKTFFCLLIGILFINPWAYVYWIKNFGRAKIYWIITFYHILNPSNKIEFDIKNKKSIIALCYLIISIGFMVFSSIDYVPVNLSPGINIIDQNTPMKIIYTQDLWFNNLHYFTTQGNWLCICIAFFIFINPNARFLKQGFLLLVGLTYISIISIIWLTAIFPFAHLAKKYLWVNYLTGFYNHLITPFAFHVLCWYIFRTQKICNQFKYLHAWRLFISYLILYTLYALMVPLIGNVSVYGLITNLWTNVNGQLVYLAFLFIFLLFANFIFFVFFAIVCRLQKIKLKITFKPNKKISC</sequence>
<feature type="transmembrane region" description="Helical" evidence="1">
    <location>
        <begin position="348"/>
        <end position="371"/>
    </location>
</feature>
<reference evidence="2 3" key="1">
    <citation type="journal article" date="2020" name="Int. J. Syst. Evol. Microbiol.">
        <title>Ureaplasma miroungigenitalium sp. nov. isolated from northern elephant seals (Mirounga angustirostris) and Ureaplasma zalophigenitalium sp. nov. isolated from California sea lions (Zalophus californianus).</title>
        <authorList>
            <person name="Volokhov D.V."/>
            <person name="Gulland F.M."/>
            <person name="Gao Y."/>
            <person name="Chizhikov V.E."/>
        </authorList>
    </citation>
    <scope>NUCLEOTIDE SEQUENCE [LARGE SCALE GENOMIC DNA]</scope>
    <source>
        <strain evidence="2 3">CSL7644-GEN</strain>
    </source>
</reference>
<feature type="transmembrane region" description="Helical" evidence="1">
    <location>
        <begin position="204"/>
        <end position="223"/>
    </location>
</feature>
<dbReference type="EMBL" id="JAOXHJ010000001">
    <property type="protein sequence ID" value="MCV3753930.1"/>
    <property type="molecule type" value="Genomic_DNA"/>
</dbReference>
<name>A0ABT3BNV8_9BACT</name>
<keyword evidence="1" id="KW-1133">Transmembrane helix</keyword>
<keyword evidence="3" id="KW-1185">Reference proteome</keyword>
<evidence type="ECO:0000313" key="2">
    <source>
        <dbReference type="EMBL" id="MCV3753930.1"/>
    </source>
</evidence>